<evidence type="ECO:0000313" key="2">
    <source>
        <dbReference type="EMBL" id="QNM06850.1"/>
    </source>
</evidence>
<keyword evidence="1" id="KW-0812">Transmembrane</keyword>
<feature type="transmembrane region" description="Helical" evidence="1">
    <location>
        <begin position="373"/>
        <end position="392"/>
    </location>
</feature>
<dbReference type="RefSeq" id="WP_249304596.1">
    <property type="nucleotide sequence ID" value="NZ_CP060634.1"/>
</dbReference>
<dbReference type="AlphaFoldDB" id="A0A7G9G7R8"/>
<feature type="transmembrane region" description="Helical" evidence="1">
    <location>
        <begin position="210"/>
        <end position="229"/>
    </location>
</feature>
<reference evidence="2 3" key="1">
    <citation type="submission" date="2020-08" db="EMBL/GenBank/DDBJ databases">
        <authorList>
            <person name="Liu C."/>
            <person name="Sun Q."/>
        </authorList>
    </citation>
    <scope>NUCLEOTIDE SEQUENCE [LARGE SCALE GENOMIC DNA]</scope>
    <source>
        <strain evidence="2 3">NSJ-38</strain>
    </source>
</reference>
<organism evidence="2 3">
    <name type="scientific">Qiania dongpingensis</name>
    <dbReference type="NCBI Taxonomy" id="2763669"/>
    <lineage>
        <taxon>Bacteria</taxon>
        <taxon>Bacillati</taxon>
        <taxon>Bacillota</taxon>
        <taxon>Clostridia</taxon>
        <taxon>Lachnospirales</taxon>
        <taxon>Lachnospiraceae</taxon>
        <taxon>Qiania</taxon>
    </lineage>
</organism>
<feature type="transmembrane region" description="Helical" evidence="1">
    <location>
        <begin position="325"/>
        <end position="343"/>
    </location>
</feature>
<feature type="transmembrane region" description="Helical" evidence="1">
    <location>
        <begin position="21"/>
        <end position="39"/>
    </location>
</feature>
<feature type="transmembrane region" description="Helical" evidence="1">
    <location>
        <begin position="421"/>
        <end position="440"/>
    </location>
</feature>
<feature type="transmembrane region" description="Helical" evidence="1">
    <location>
        <begin position="348"/>
        <end position="367"/>
    </location>
</feature>
<feature type="transmembrane region" description="Helical" evidence="1">
    <location>
        <begin position="80"/>
        <end position="100"/>
    </location>
</feature>
<evidence type="ECO:0000313" key="3">
    <source>
        <dbReference type="Proteomes" id="UP000515823"/>
    </source>
</evidence>
<sequence length="696" mass="79860">MKGNKIKDKLYSILKRPISTALISSIFFMIVMIFLKPAFESSNDWNIMVQLARGDNAVTLFLSPLLVPVFNQLFVLNSSIPWWTVFTLSGIWMFLIAILFVTAKRYKGKQRVIFFIFWFFAVWLGCARRIDIVRTAAAFSSAGWISILYSIYEERRKGKKIFEFLLGEVIIILGAMLNLKASLYVLPFIVFCFIYKICRKKISEDKKKNGIRLIFLLIPLLSVGGLHLMDNYMMPDSAEWKTYSEKAALLDTIWSCSQSSLTWDNMEEIYRDLGWEKGDEELLVYKKISTDSNIYTEENLERLASISTYNKSDQFMNELFNYLKTSNILLLFILESVIFLWLVGKDSWLAAFITFIEGVILTAVLAGGNTANLYNSEITLLYGLVFLFLILCHEEKRRSSIFEDLYLSVKIKRGVNKVKKVSFAVILMVLVFITFFSGLIKHKVYQGIEVPNKAAGVETVSRNRLNYINDNKDKVYLLPSSEDEWYRTFSIWETPDSDYCINLFLLGGKYSETPFNVNRLKQYGYSDPLRNLVQKSNAYSLFDTAVLNFLKRNYGDDITCSGIDFFPGEESTYIVKYLLPIDEPIDRLDTSIEIDTKSFQNLGMYGERTMSGSVSGLGLDEIQTVFCNVESDEKIYTYQLSMDDEGELFGVLYGFADLEKEITDCYLVGEKTTGEKIYLGNIMDDIAAEKESTNGE</sequence>
<gene>
    <name evidence="2" type="ORF">H9Q78_07005</name>
</gene>
<dbReference type="Proteomes" id="UP000515823">
    <property type="component" value="Chromosome"/>
</dbReference>
<protein>
    <submittedName>
        <fullName evidence="2">Uncharacterized protein</fullName>
    </submittedName>
</protein>
<feature type="transmembrane region" description="Helical" evidence="1">
    <location>
        <begin position="112"/>
        <end position="130"/>
    </location>
</feature>
<dbReference type="KEGG" id="qdo:H9Q78_07005"/>
<evidence type="ECO:0000256" key="1">
    <source>
        <dbReference type="SAM" id="Phobius"/>
    </source>
</evidence>
<accession>A0A7G9G7R8</accession>
<proteinExistence type="predicted"/>
<dbReference type="EMBL" id="CP060634">
    <property type="protein sequence ID" value="QNM06850.1"/>
    <property type="molecule type" value="Genomic_DNA"/>
</dbReference>
<name>A0A7G9G7R8_9FIRM</name>
<keyword evidence="3" id="KW-1185">Reference proteome</keyword>
<keyword evidence="1" id="KW-1133">Transmembrane helix</keyword>
<keyword evidence="1" id="KW-0472">Membrane</keyword>